<keyword evidence="3" id="KW-1185">Reference proteome</keyword>
<feature type="region of interest" description="Disordered" evidence="1">
    <location>
        <begin position="700"/>
        <end position="749"/>
    </location>
</feature>
<feature type="compositionally biased region" description="Polar residues" evidence="1">
    <location>
        <begin position="280"/>
        <end position="294"/>
    </location>
</feature>
<feature type="compositionally biased region" description="Polar residues" evidence="1">
    <location>
        <begin position="605"/>
        <end position="619"/>
    </location>
</feature>
<proteinExistence type="predicted"/>
<dbReference type="EMBL" id="JAGPNK010000001">
    <property type="protein sequence ID" value="KAH7328802.1"/>
    <property type="molecule type" value="Genomic_DNA"/>
</dbReference>
<feature type="compositionally biased region" description="Polar residues" evidence="1">
    <location>
        <begin position="444"/>
        <end position="456"/>
    </location>
</feature>
<feature type="compositionally biased region" description="Polar residues" evidence="1">
    <location>
        <begin position="135"/>
        <end position="145"/>
    </location>
</feature>
<dbReference type="AlphaFoldDB" id="A0A8K0T652"/>
<feature type="region of interest" description="Disordered" evidence="1">
    <location>
        <begin position="83"/>
        <end position="118"/>
    </location>
</feature>
<feature type="region of interest" description="Disordered" evidence="1">
    <location>
        <begin position="134"/>
        <end position="153"/>
    </location>
</feature>
<feature type="region of interest" description="Disordered" evidence="1">
    <location>
        <begin position="389"/>
        <end position="461"/>
    </location>
</feature>
<accession>A0A8K0T652</accession>
<sequence>MEPHLGPRSASYSSLHSTHSYATSRTNSGYQSYTTPRRRPLRSVNENVSFLRSPGPLESMLKTTTETGDIGIFSINLPPQAATFHQPLRPRPSLENRGPVPRSHTGGYDRGSSFDDRRWLPSYRDATSEIISLYETDTQPSNSRPYSPVLDGSRRSCSITTCSSRNMPSHASCGTFQSSGHEAPMQRPRSPFPYPTRLKRPGVRPSSPALTESGDIDYSRMVEVDRVSQRTVHRSYRHMHNTSFRRPLPLSLRSDTSSSSISLPVGASPMAIHPAHAQMQGRTPNYSLPHTSRQYPRYRPDASVDPSQRSASLTSIVEMYHRPFHDEEAETAARSSGSFYYDYSEGFEDLPPELPDQAPLCPIPQRAGSNTRPLILSDETQLSLDIEASTSSTTEPQIQEGEDGGAYSTDTTSYIETQRQGDRRMRRSFSSPAPRLTYRHSQEQRYTQTDTDSQASDQHDIRVSARMPEADTEFPKMMTSQAFRSYSAREQSIIESQAYRGNTERYPTIDPEAVAAYGKGHRRNIAIMELNRPEARGIFDQMSSCSMNEEMETSTYESSSPHRSQKRRSDPHQLMKTLPPLPHSNGQACNEAIETFPSEPVEYSRFQQRRSPPATSNYGSEDDVQGNDSFHDTSAVEKRDFKADGPPKFRVRVKGPGQHVRSSVTGMNTNQTELDEQAVTPADPQALGRTKFRLRTSRSQIETRQLRRNSIVSHSTTPSNAASSTKRMSHDDVRSNIEATESPTEAGSADRVALLADQQETGNNRVQDVSDQFDILCPPSPVIMEASRASKCSTRTLIGKESHTSGSDETHDVHIGLRKKMSQLRLRITRRDTTASQRHANRRTVSSVRHATISSISEVPLAPNEKKKRSGVLKRPNKVSRRVRRWASDARKVMRLYVRRSGSSPSTVNN</sequence>
<evidence type="ECO:0000313" key="2">
    <source>
        <dbReference type="EMBL" id="KAH7328802.1"/>
    </source>
</evidence>
<evidence type="ECO:0000256" key="1">
    <source>
        <dbReference type="SAM" id="MobiDB-lite"/>
    </source>
</evidence>
<gene>
    <name evidence="2" type="ORF">B0I35DRAFT_27411</name>
</gene>
<feature type="compositionally biased region" description="Polar residues" evidence="1">
    <location>
        <begin position="700"/>
        <end position="726"/>
    </location>
</feature>
<evidence type="ECO:0000313" key="3">
    <source>
        <dbReference type="Proteomes" id="UP000813444"/>
    </source>
</evidence>
<comment type="caution">
    <text evidence="2">The sequence shown here is derived from an EMBL/GenBank/DDBJ whole genome shotgun (WGS) entry which is preliminary data.</text>
</comment>
<reference evidence="2" key="1">
    <citation type="journal article" date="2021" name="Nat. Commun.">
        <title>Genetic determinants of endophytism in the Arabidopsis root mycobiome.</title>
        <authorList>
            <person name="Mesny F."/>
            <person name="Miyauchi S."/>
            <person name="Thiergart T."/>
            <person name="Pickel B."/>
            <person name="Atanasova L."/>
            <person name="Karlsson M."/>
            <person name="Huettel B."/>
            <person name="Barry K.W."/>
            <person name="Haridas S."/>
            <person name="Chen C."/>
            <person name="Bauer D."/>
            <person name="Andreopoulos W."/>
            <person name="Pangilinan J."/>
            <person name="LaButti K."/>
            <person name="Riley R."/>
            <person name="Lipzen A."/>
            <person name="Clum A."/>
            <person name="Drula E."/>
            <person name="Henrissat B."/>
            <person name="Kohler A."/>
            <person name="Grigoriev I.V."/>
            <person name="Martin F.M."/>
            <person name="Hacquard S."/>
        </authorList>
    </citation>
    <scope>NUCLEOTIDE SEQUENCE</scope>
    <source>
        <strain evidence="2">MPI-CAGE-CH-0235</strain>
    </source>
</reference>
<feature type="region of interest" description="Disordered" evidence="1">
    <location>
        <begin position="832"/>
        <end position="851"/>
    </location>
</feature>
<organism evidence="2 3">
    <name type="scientific">Stachybotrys elegans</name>
    <dbReference type="NCBI Taxonomy" id="80388"/>
    <lineage>
        <taxon>Eukaryota</taxon>
        <taxon>Fungi</taxon>
        <taxon>Dikarya</taxon>
        <taxon>Ascomycota</taxon>
        <taxon>Pezizomycotina</taxon>
        <taxon>Sordariomycetes</taxon>
        <taxon>Hypocreomycetidae</taxon>
        <taxon>Hypocreales</taxon>
        <taxon>Stachybotryaceae</taxon>
        <taxon>Stachybotrys</taxon>
    </lineage>
</organism>
<feature type="compositionally biased region" description="Low complexity" evidence="1">
    <location>
        <begin position="247"/>
        <end position="264"/>
    </location>
</feature>
<dbReference type="Proteomes" id="UP000813444">
    <property type="component" value="Unassembled WGS sequence"/>
</dbReference>
<feature type="region of interest" description="Disordered" evidence="1">
    <location>
        <begin position="548"/>
        <end position="588"/>
    </location>
</feature>
<feature type="compositionally biased region" description="Low complexity" evidence="1">
    <location>
        <begin position="9"/>
        <end position="24"/>
    </location>
</feature>
<feature type="compositionally biased region" description="Polar residues" evidence="1">
    <location>
        <begin position="166"/>
        <end position="180"/>
    </location>
</feature>
<feature type="region of interest" description="Disordered" evidence="1">
    <location>
        <begin position="1"/>
        <end position="45"/>
    </location>
</feature>
<feature type="compositionally biased region" description="Polar residues" evidence="1">
    <location>
        <begin position="834"/>
        <end position="851"/>
    </location>
</feature>
<feature type="compositionally biased region" description="Polar residues" evidence="1">
    <location>
        <begin position="25"/>
        <end position="35"/>
    </location>
</feature>
<feature type="region of interest" description="Disordered" evidence="1">
    <location>
        <begin position="247"/>
        <end position="308"/>
    </location>
</feature>
<name>A0A8K0T652_9HYPO</name>
<protein>
    <submittedName>
        <fullName evidence="2">Uncharacterized protein</fullName>
    </submittedName>
</protein>
<feature type="compositionally biased region" description="Basic and acidic residues" evidence="1">
    <location>
        <begin position="629"/>
        <end position="647"/>
    </location>
</feature>
<feature type="compositionally biased region" description="Polar residues" evidence="1">
    <location>
        <begin position="408"/>
        <end position="418"/>
    </location>
</feature>
<dbReference type="OrthoDB" id="4156126at2759"/>
<feature type="region of interest" description="Disordered" evidence="1">
    <location>
        <begin position="602"/>
        <end position="664"/>
    </location>
</feature>
<feature type="region of interest" description="Disordered" evidence="1">
    <location>
        <begin position="162"/>
        <end position="214"/>
    </location>
</feature>